<dbReference type="PANTHER" id="PTHR45617:SF181">
    <property type="entry name" value="LP04042P"/>
    <property type="match status" value="1"/>
</dbReference>
<protein>
    <submittedName>
        <fullName evidence="4">Leucine-rich repeat domain-containing protein</fullName>
    </submittedName>
</protein>
<accession>A0ABR7IF33</accession>
<evidence type="ECO:0000256" key="2">
    <source>
        <dbReference type="ARBA" id="ARBA00022737"/>
    </source>
</evidence>
<keyword evidence="5" id="KW-1185">Reference proteome</keyword>
<dbReference type="InterPro" id="IPR032675">
    <property type="entry name" value="LRR_dom_sf"/>
</dbReference>
<dbReference type="PROSITE" id="PS00018">
    <property type="entry name" value="EF_HAND_1"/>
    <property type="match status" value="1"/>
</dbReference>
<keyword evidence="2" id="KW-0677">Repeat</keyword>
<keyword evidence="1" id="KW-0433">Leucine-rich repeat</keyword>
<evidence type="ECO:0000256" key="3">
    <source>
        <dbReference type="SAM" id="SignalP"/>
    </source>
</evidence>
<dbReference type="Gene3D" id="3.80.10.10">
    <property type="entry name" value="Ribonuclease Inhibitor"/>
    <property type="match status" value="1"/>
</dbReference>
<evidence type="ECO:0000313" key="5">
    <source>
        <dbReference type="Proteomes" id="UP000649826"/>
    </source>
</evidence>
<dbReference type="Proteomes" id="UP000649826">
    <property type="component" value="Unassembled WGS sequence"/>
</dbReference>
<dbReference type="RefSeq" id="WP_186994154.1">
    <property type="nucleotide sequence ID" value="NZ_JACOQG010000002.1"/>
</dbReference>
<proteinExistence type="predicted"/>
<comment type="caution">
    <text evidence="4">The sequence shown here is derived from an EMBL/GenBank/DDBJ whole genome shotgun (WGS) entry which is preliminary data.</text>
</comment>
<feature type="signal peptide" evidence="3">
    <location>
        <begin position="1"/>
        <end position="28"/>
    </location>
</feature>
<dbReference type="PANTHER" id="PTHR45617">
    <property type="entry name" value="LEUCINE RICH REPEAT FAMILY PROTEIN"/>
    <property type="match status" value="1"/>
</dbReference>
<dbReference type="SUPFAM" id="SSF49265">
    <property type="entry name" value="Fibronectin type III"/>
    <property type="match status" value="1"/>
</dbReference>
<dbReference type="InterPro" id="IPR013783">
    <property type="entry name" value="Ig-like_fold"/>
</dbReference>
<evidence type="ECO:0000313" key="4">
    <source>
        <dbReference type="EMBL" id="MBC5778602.1"/>
    </source>
</evidence>
<keyword evidence="3" id="KW-0732">Signal</keyword>
<dbReference type="Gene3D" id="2.60.40.10">
    <property type="entry name" value="Immunoglobulins"/>
    <property type="match status" value="2"/>
</dbReference>
<dbReference type="InterPro" id="IPR036116">
    <property type="entry name" value="FN3_sf"/>
</dbReference>
<dbReference type="EMBL" id="JACOQG010000002">
    <property type="protein sequence ID" value="MBC5778602.1"/>
    <property type="molecule type" value="Genomic_DNA"/>
</dbReference>
<organism evidence="4 5">
    <name type="scientific">Blautia difficilis</name>
    <dbReference type="NCBI Taxonomy" id="2763027"/>
    <lineage>
        <taxon>Bacteria</taxon>
        <taxon>Bacillati</taxon>
        <taxon>Bacillota</taxon>
        <taxon>Clostridia</taxon>
        <taxon>Lachnospirales</taxon>
        <taxon>Lachnospiraceae</taxon>
        <taxon>Blautia</taxon>
    </lineage>
</organism>
<dbReference type="SUPFAM" id="SSF52058">
    <property type="entry name" value="L domain-like"/>
    <property type="match status" value="1"/>
</dbReference>
<dbReference type="InterPro" id="IPR018247">
    <property type="entry name" value="EF_Hand_1_Ca_BS"/>
</dbReference>
<gene>
    <name evidence="4" type="ORF">H8Z82_02790</name>
</gene>
<sequence>MKNRKLYQLLMASVISATVLTSGIGVSAADFSDSAVETSVSEDETPVAEESEEFSSDAAEAASAIAVNTTNFPDKKFYSYVLEHLDTNKDKKLSDAEIKAVQTLNVSGLGISNLKGIEYFTSLTTLDASNNKLTSVNLTKNTKLTSINVSDNALKGTLNLSRCTGMVAVLCSNNKLTKIAMPNIKYLKKLDYINASHNNFTSQANLGLSNISSDYLKSLTEIDVSYNALTSFNCSGFAGLSLNLANNKITKLSGGNDGYQVAALYIEGNSLSQTSSVDFTPEWVREPQRFSCDSAVRGKVKMVKAKVSASASWDEISLNIGSTSQEASYKLERKAGNGAYQTIKTWGKGDLDDPEFGDSYTDSNVTPGTTYTYRLTATVMVQDKNKVEQPWTGTAEVKARAAASRPAISVKSSKAKTATVKWAAVKGADGYQVYCGASKNKINSAVTKGTKSLSVTKTGLGSKKTYYFRARAYKVVNGKKVYTSWSGVKAVKVK</sequence>
<evidence type="ECO:0000256" key="1">
    <source>
        <dbReference type="ARBA" id="ARBA00022614"/>
    </source>
</evidence>
<reference evidence="4 5" key="1">
    <citation type="submission" date="2020-08" db="EMBL/GenBank/DDBJ databases">
        <title>Genome public.</title>
        <authorList>
            <person name="Liu C."/>
            <person name="Sun Q."/>
        </authorList>
    </citation>
    <scope>NUCLEOTIDE SEQUENCE [LARGE SCALE GENOMIC DNA]</scope>
    <source>
        <strain evidence="4 5">M29</strain>
    </source>
</reference>
<name>A0ABR7IF33_9FIRM</name>
<feature type="chain" id="PRO_5046461839" evidence="3">
    <location>
        <begin position="29"/>
        <end position="494"/>
    </location>
</feature>